<protein>
    <submittedName>
        <fullName evidence="2">Uncharacterized protein</fullName>
    </submittedName>
</protein>
<feature type="region of interest" description="Disordered" evidence="1">
    <location>
        <begin position="1"/>
        <end position="36"/>
    </location>
</feature>
<proteinExistence type="predicted"/>
<accession>A0ABQ5GQ75</accession>
<feature type="compositionally biased region" description="Basic and acidic residues" evidence="1">
    <location>
        <begin position="10"/>
        <end position="24"/>
    </location>
</feature>
<reference evidence="2" key="2">
    <citation type="submission" date="2022-01" db="EMBL/GenBank/DDBJ databases">
        <authorList>
            <person name="Yamashiro T."/>
            <person name="Shiraishi A."/>
            <person name="Satake H."/>
            <person name="Nakayama K."/>
        </authorList>
    </citation>
    <scope>NUCLEOTIDE SEQUENCE</scope>
</reference>
<evidence type="ECO:0000256" key="1">
    <source>
        <dbReference type="SAM" id="MobiDB-lite"/>
    </source>
</evidence>
<name>A0ABQ5GQ75_9ASTR</name>
<evidence type="ECO:0000313" key="3">
    <source>
        <dbReference type="Proteomes" id="UP001151760"/>
    </source>
</evidence>
<comment type="caution">
    <text evidence="2">The sequence shown here is derived from an EMBL/GenBank/DDBJ whole genome shotgun (WGS) entry which is preliminary data.</text>
</comment>
<organism evidence="2 3">
    <name type="scientific">Tanacetum coccineum</name>
    <dbReference type="NCBI Taxonomy" id="301880"/>
    <lineage>
        <taxon>Eukaryota</taxon>
        <taxon>Viridiplantae</taxon>
        <taxon>Streptophyta</taxon>
        <taxon>Embryophyta</taxon>
        <taxon>Tracheophyta</taxon>
        <taxon>Spermatophyta</taxon>
        <taxon>Magnoliopsida</taxon>
        <taxon>eudicotyledons</taxon>
        <taxon>Gunneridae</taxon>
        <taxon>Pentapetalae</taxon>
        <taxon>asterids</taxon>
        <taxon>campanulids</taxon>
        <taxon>Asterales</taxon>
        <taxon>Asteraceae</taxon>
        <taxon>Asteroideae</taxon>
        <taxon>Anthemideae</taxon>
        <taxon>Anthemidinae</taxon>
        <taxon>Tanacetum</taxon>
    </lineage>
</organism>
<dbReference type="Proteomes" id="UP001151760">
    <property type="component" value="Unassembled WGS sequence"/>
</dbReference>
<sequence length="419" mass="47918">MTKHQKLHFPKPDSHATTRSKAKEMPNQFKPPSESAYYEEDCDPVTKLGRIKEPLKKKFWLYSCKVTSRNSTQTYTNNNSGTSSNTETECGLYSKVIRFDNQTGQFGNQRAVNVVGARETVGGPVVQQSGDTVLEIDDKLFNHDAYWQRIGMPTSTNRRTSLIKEPLMRVVHRLIIESLVHRLGSKERYQKRYLWMMSALEESRGINLAWVIAGHLCKHDLGLKENSLICGGHYVTEIAKSLGYFVDEEVAKCSEPIECEKWTSKMLVSELDEENCTLFWGNWNASLNDIERGNVWRDLMLMRNNYMLEHSMPILHHLADQANFAYPTYEPPNVLPYPYPYVPYPHPYTHYPDPGNQSFRGEHYGAHGNDYFAGSIVPSSSYEIRGSSGGVHGDDDDESDQFVRLENCMASKDDDDMED</sequence>
<keyword evidence="3" id="KW-1185">Reference proteome</keyword>
<dbReference type="EMBL" id="BQNB010018746">
    <property type="protein sequence ID" value="GJT77810.1"/>
    <property type="molecule type" value="Genomic_DNA"/>
</dbReference>
<reference evidence="2" key="1">
    <citation type="journal article" date="2022" name="Int. J. Mol. Sci.">
        <title>Draft Genome of Tanacetum Coccineum: Genomic Comparison of Closely Related Tanacetum-Family Plants.</title>
        <authorList>
            <person name="Yamashiro T."/>
            <person name="Shiraishi A."/>
            <person name="Nakayama K."/>
            <person name="Satake H."/>
        </authorList>
    </citation>
    <scope>NUCLEOTIDE SEQUENCE</scope>
</reference>
<evidence type="ECO:0000313" key="2">
    <source>
        <dbReference type="EMBL" id="GJT77810.1"/>
    </source>
</evidence>
<gene>
    <name evidence="2" type="ORF">Tco_1044535</name>
</gene>